<evidence type="ECO:0000256" key="7">
    <source>
        <dbReference type="SAM" id="MobiDB-lite"/>
    </source>
</evidence>
<dbReference type="Gene3D" id="1.10.1000.11">
    <property type="entry name" value="Arf Nucleotide-binding Site Opener,domain 2"/>
    <property type="match status" value="1"/>
</dbReference>
<dbReference type="SUPFAM" id="SSF50729">
    <property type="entry name" value="PH domain-like"/>
    <property type="match status" value="1"/>
</dbReference>
<feature type="region of interest" description="Disordered" evidence="7">
    <location>
        <begin position="744"/>
        <end position="773"/>
    </location>
</feature>
<feature type="compositionally biased region" description="Polar residues" evidence="7">
    <location>
        <begin position="746"/>
        <end position="767"/>
    </location>
</feature>
<proteinExistence type="inferred from homology"/>
<organism evidence="9 10">
    <name type="scientific">Oikopleura dioica</name>
    <name type="common">Tunicate</name>
    <dbReference type="NCBI Taxonomy" id="34765"/>
    <lineage>
        <taxon>Eukaryota</taxon>
        <taxon>Metazoa</taxon>
        <taxon>Chordata</taxon>
        <taxon>Tunicata</taxon>
        <taxon>Appendicularia</taxon>
        <taxon>Copelata</taxon>
        <taxon>Oikopleuridae</taxon>
        <taxon>Oikopleura</taxon>
    </lineage>
</organism>
<dbReference type="InterPro" id="IPR011993">
    <property type="entry name" value="PH-like_dom_sf"/>
</dbReference>
<dbReference type="PANTHER" id="PTHR10663:SF342">
    <property type="entry name" value="FI21420P1"/>
    <property type="match status" value="1"/>
</dbReference>
<feature type="region of interest" description="Disordered" evidence="7">
    <location>
        <begin position="228"/>
        <end position="340"/>
    </location>
</feature>
<dbReference type="InterPro" id="IPR033742">
    <property type="entry name" value="IQSEC_PH"/>
</dbReference>
<sequence>MNGENRSDDFLEKSGALCHQLHAVLEQQLELIASRQNQLQSLNEEISTLGLERDRLKDEILSLRKLGEALKNEAFLATAEERKREDPTPQSTKTSRDVRLRKANSVSFGPRSAVDEQLSGSALRHMDSVDFSAASSTNTQEELAQKKQRMSRVIDDSARHHYSISPELEAKTQEAIHNKYGGREKAENAAKVIQQFYRQYRLKQSFRKLRAAKTRRLTLDSLNTELEQARKENQKQLESTQISTSSSESSTTTSSQKSPKRSPSSPPPNESVRGSKSDLDQSLMPQDKSAESRLSSISLDHRSDVSLLKQRESYAESDDSDEEEPSTKSRHPSEAKSFDSDSLIRNQRLSWVSGSVGSNTDLLRKRMYRIGLNLLNKKPEKGLAFLIKQGFVEDSPNVISNFLITRKGISRQVIGEYLGNGSDRSKKILKALCNQMDLADLDVDEALRKFQSSVRIQGEAQRVERLVEAFSQRYVESNPEIVRKLNNPDSIFVLAFAIIMLNTDAHSPSMRKEKRMSEEDFVNNLRGIDGGQDLDQKMLQNVYRRVKNKEFKSVDDHINQVLVIEQRIIGKKPTLALPFRRLVCYCRMYQVTDVTRPQRPGLHTREVFLFNDLLLVTKAKRRSQYTYRLDAPLTSLEVEYFGNEHYPHAVRIIKTGKVLITFSLPNQDDCKNFIQDISESILEVRQMESLRIEESLESLEEQKEAQKSPLTASRKLSSSLHNISISRDIAGSSSSTVSTAISAAADNSQANSRAQKARSLQLTSPDKPNSLMIGDRSLAAQGDNPQSPMSIFSIFSKNGRKNSQTAIDKIKEVH</sequence>
<dbReference type="Proteomes" id="UP001158576">
    <property type="component" value="Chromosome PAR"/>
</dbReference>
<keyword evidence="5 6" id="KW-0175">Coiled coil</keyword>
<gene>
    <name evidence="9" type="ORF">OKIOD_LOCUS438</name>
</gene>
<feature type="compositionally biased region" description="Basic and acidic residues" evidence="7">
    <location>
        <begin position="325"/>
        <end position="339"/>
    </location>
</feature>
<dbReference type="SUPFAM" id="SSF48425">
    <property type="entry name" value="Sec7 domain"/>
    <property type="match status" value="1"/>
</dbReference>
<evidence type="ECO:0000256" key="5">
    <source>
        <dbReference type="ARBA" id="ARBA00023054"/>
    </source>
</evidence>
<dbReference type="PROSITE" id="PS50096">
    <property type="entry name" value="IQ"/>
    <property type="match status" value="1"/>
</dbReference>
<evidence type="ECO:0000256" key="1">
    <source>
        <dbReference type="ARBA" id="ARBA00004496"/>
    </source>
</evidence>
<evidence type="ECO:0000256" key="3">
    <source>
        <dbReference type="ARBA" id="ARBA00022490"/>
    </source>
</evidence>
<name>A0ABN7RLF9_OIKDI</name>
<dbReference type="CDD" id="cd00171">
    <property type="entry name" value="Sec7"/>
    <property type="match status" value="1"/>
</dbReference>
<dbReference type="Pfam" id="PF01369">
    <property type="entry name" value="Sec7"/>
    <property type="match status" value="1"/>
</dbReference>
<dbReference type="InterPro" id="IPR000904">
    <property type="entry name" value="Sec7_dom"/>
</dbReference>
<evidence type="ECO:0000313" key="10">
    <source>
        <dbReference type="Proteomes" id="UP001158576"/>
    </source>
</evidence>
<dbReference type="EMBL" id="OU015568">
    <property type="protein sequence ID" value="CAG5078043.1"/>
    <property type="molecule type" value="Genomic_DNA"/>
</dbReference>
<feature type="region of interest" description="Disordered" evidence="7">
    <location>
        <begin position="78"/>
        <end position="111"/>
    </location>
</feature>
<dbReference type="PANTHER" id="PTHR10663">
    <property type="entry name" value="GUANYL-NUCLEOTIDE EXCHANGE FACTOR"/>
    <property type="match status" value="1"/>
</dbReference>
<feature type="compositionally biased region" description="Acidic residues" evidence="7">
    <location>
        <begin position="315"/>
        <end position="324"/>
    </location>
</feature>
<evidence type="ECO:0000259" key="8">
    <source>
        <dbReference type="PROSITE" id="PS50190"/>
    </source>
</evidence>
<dbReference type="Pfam" id="PF16453">
    <property type="entry name" value="IQ_SEC7_PH"/>
    <property type="match status" value="1"/>
</dbReference>
<dbReference type="Gene3D" id="2.30.29.30">
    <property type="entry name" value="Pleckstrin-homology domain (PH domain)/Phosphotyrosine-binding domain (PTB)"/>
    <property type="match status" value="1"/>
</dbReference>
<feature type="compositionally biased region" description="Basic and acidic residues" evidence="7">
    <location>
        <begin position="299"/>
        <end position="314"/>
    </location>
</feature>
<evidence type="ECO:0000256" key="2">
    <source>
        <dbReference type="ARBA" id="ARBA00006248"/>
    </source>
</evidence>
<keyword evidence="10" id="KW-1185">Reference proteome</keyword>
<feature type="compositionally biased region" description="Low complexity" evidence="7">
    <location>
        <begin position="239"/>
        <end position="263"/>
    </location>
</feature>
<keyword evidence="3" id="KW-0963">Cytoplasm</keyword>
<dbReference type="Gene3D" id="1.10.220.20">
    <property type="match status" value="1"/>
</dbReference>
<accession>A0ABN7RLF9</accession>
<evidence type="ECO:0000256" key="6">
    <source>
        <dbReference type="SAM" id="Coils"/>
    </source>
</evidence>
<feature type="coiled-coil region" evidence="6">
    <location>
        <begin position="25"/>
        <end position="73"/>
    </location>
</feature>
<dbReference type="SMART" id="SM00222">
    <property type="entry name" value="Sec7"/>
    <property type="match status" value="1"/>
</dbReference>
<feature type="domain" description="SEC7" evidence="8">
    <location>
        <begin position="364"/>
        <end position="549"/>
    </location>
</feature>
<evidence type="ECO:0000313" key="9">
    <source>
        <dbReference type="EMBL" id="CAG5078043.1"/>
    </source>
</evidence>
<dbReference type="InterPro" id="IPR023394">
    <property type="entry name" value="Sec7_C_sf"/>
</dbReference>
<dbReference type="PROSITE" id="PS50190">
    <property type="entry name" value="SEC7"/>
    <property type="match status" value="1"/>
</dbReference>
<reference evidence="9 10" key="1">
    <citation type="submission" date="2021-04" db="EMBL/GenBank/DDBJ databases">
        <authorList>
            <person name="Bliznina A."/>
        </authorList>
    </citation>
    <scope>NUCLEOTIDE SEQUENCE [LARGE SCALE GENOMIC DNA]</scope>
</reference>
<keyword evidence="4" id="KW-0597">Phosphoprotein</keyword>
<evidence type="ECO:0000256" key="4">
    <source>
        <dbReference type="ARBA" id="ARBA00022553"/>
    </source>
</evidence>
<comment type="subcellular location">
    <subcellularLocation>
        <location evidence="1">Cytoplasm</location>
    </subcellularLocation>
</comment>
<comment type="similarity">
    <text evidence="2">Belongs to the BRAG family.</text>
</comment>
<dbReference type="InterPro" id="IPR035999">
    <property type="entry name" value="Sec7_dom_sf"/>
</dbReference>
<protein>
    <submittedName>
        <fullName evidence="9">Oidioi.mRNA.OKI2018_I69.PAR.g8880.t1.cds</fullName>
    </submittedName>
</protein>